<accession>A0ABR5K395</accession>
<dbReference type="RefSeq" id="WP_053584189.1">
    <property type="nucleotide sequence ID" value="NZ_LGRV01000003.1"/>
</dbReference>
<feature type="transmembrane region" description="Helical" evidence="2">
    <location>
        <begin position="349"/>
        <end position="368"/>
    </location>
</feature>
<feature type="transmembrane region" description="Helical" evidence="2">
    <location>
        <begin position="516"/>
        <end position="535"/>
    </location>
</feature>
<dbReference type="PANTHER" id="PTHR38434:SF1">
    <property type="entry name" value="BLL2549 PROTEIN"/>
    <property type="match status" value="1"/>
</dbReference>
<feature type="transmembrane region" description="Helical" evidence="2">
    <location>
        <begin position="547"/>
        <end position="566"/>
    </location>
</feature>
<name>A0ABR5K395_9BACI</name>
<dbReference type="Proteomes" id="UP000050668">
    <property type="component" value="Unassembled WGS sequence"/>
</dbReference>
<feature type="transmembrane region" description="Helical" evidence="2">
    <location>
        <begin position="586"/>
        <end position="604"/>
    </location>
</feature>
<feature type="transmembrane region" description="Helical" evidence="2">
    <location>
        <begin position="319"/>
        <end position="337"/>
    </location>
</feature>
<organism evidence="3 4">
    <name type="scientific">Lysinibacillus contaminans</name>
    <dbReference type="NCBI Taxonomy" id="1293441"/>
    <lineage>
        <taxon>Bacteria</taxon>
        <taxon>Bacillati</taxon>
        <taxon>Bacillota</taxon>
        <taxon>Bacilli</taxon>
        <taxon>Bacillales</taxon>
        <taxon>Bacillaceae</taxon>
        <taxon>Lysinibacillus</taxon>
    </lineage>
</organism>
<feature type="transmembrane region" description="Helical" evidence="2">
    <location>
        <begin position="616"/>
        <end position="634"/>
    </location>
</feature>
<protein>
    <recommendedName>
        <fullName evidence="5">DUF2339 domain-containing protein</fullName>
    </recommendedName>
</protein>
<dbReference type="Pfam" id="PF10101">
    <property type="entry name" value="DUF2339"/>
    <property type="match status" value="1"/>
</dbReference>
<proteinExistence type="predicted"/>
<feature type="transmembrane region" description="Helical" evidence="2">
    <location>
        <begin position="191"/>
        <end position="207"/>
    </location>
</feature>
<evidence type="ECO:0000313" key="3">
    <source>
        <dbReference type="EMBL" id="KOS69326.1"/>
    </source>
</evidence>
<evidence type="ECO:0000256" key="1">
    <source>
        <dbReference type="SAM" id="Coils"/>
    </source>
</evidence>
<feature type="transmembrane region" description="Helical" evidence="2">
    <location>
        <begin position="76"/>
        <end position="96"/>
    </location>
</feature>
<keyword evidence="2" id="KW-0472">Membrane</keyword>
<feature type="transmembrane region" description="Helical" evidence="2">
    <location>
        <begin position="294"/>
        <end position="313"/>
    </location>
</feature>
<feature type="transmembrane region" description="Helical" evidence="2">
    <location>
        <begin position="459"/>
        <end position="477"/>
    </location>
</feature>
<evidence type="ECO:0000313" key="4">
    <source>
        <dbReference type="Proteomes" id="UP000050668"/>
    </source>
</evidence>
<feature type="transmembrane region" description="Helical" evidence="2">
    <location>
        <begin position="264"/>
        <end position="282"/>
    </location>
</feature>
<dbReference type="PANTHER" id="PTHR38434">
    <property type="entry name" value="BLL2549 PROTEIN"/>
    <property type="match status" value="1"/>
</dbReference>
<feature type="transmembrane region" description="Helical" evidence="2">
    <location>
        <begin position="213"/>
        <end position="232"/>
    </location>
</feature>
<reference evidence="4" key="1">
    <citation type="submission" date="2015-07" db="EMBL/GenBank/DDBJ databases">
        <title>Fjat-14205 dsm 2895.</title>
        <authorList>
            <person name="Liu B."/>
            <person name="Wang J."/>
            <person name="Zhu Y."/>
            <person name="Liu G."/>
            <person name="Chen Q."/>
            <person name="Chen Z."/>
            <person name="Lan J."/>
            <person name="Che J."/>
            <person name="Ge C."/>
            <person name="Shi H."/>
            <person name="Pan Z."/>
            <person name="Liu X."/>
        </authorList>
    </citation>
    <scope>NUCLEOTIDE SEQUENCE [LARGE SCALE GENOMIC DNA]</scope>
    <source>
        <strain evidence="4">DSM 25560</strain>
    </source>
</reference>
<dbReference type="EMBL" id="LGRV01000003">
    <property type="protein sequence ID" value="KOS69326.1"/>
    <property type="molecule type" value="Genomic_DNA"/>
</dbReference>
<feature type="transmembrane region" description="Helical" evidence="2">
    <location>
        <begin position="140"/>
        <end position="161"/>
    </location>
</feature>
<keyword evidence="2" id="KW-0812">Transmembrane</keyword>
<dbReference type="InterPro" id="IPR019286">
    <property type="entry name" value="DUF2339_TM"/>
</dbReference>
<keyword evidence="2" id="KW-1133">Transmembrane helix</keyword>
<feature type="transmembrane region" description="Helical" evidence="2">
    <location>
        <begin position="397"/>
        <end position="413"/>
    </location>
</feature>
<feature type="transmembrane region" description="Helical" evidence="2">
    <location>
        <begin position="641"/>
        <end position="662"/>
    </location>
</feature>
<feature type="transmembrane region" description="Helical" evidence="2">
    <location>
        <begin position="239"/>
        <end position="258"/>
    </location>
</feature>
<evidence type="ECO:0000256" key="2">
    <source>
        <dbReference type="SAM" id="Phobius"/>
    </source>
</evidence>
<feature type="transmembrane region" description="Helical" evidence="2">
    <location>
        <begin position="419"/>
        <end position="439"/>
    </location>
</feature>
<keyword evidence="1" id="KW-0175">Coiled coil</keyword>
<gene>
    <name evidence="3" type="ORF">AEA09_12655</name>
</gene>
<feature type="transmembrane region" description="Helical" evidence="2">
    <location>
        <begin position="668"/>
        <end position="689"/>
    </location>
</feature>
<feature type="transmembrane region" description="Helical" evidence="2">
    <location>
        <begin position="108"/>
        <end position="128"/>
    </location>
</feature>
<sequence length="691" mass="77305">MSTEMEQRIAKLEQEVVDLRQEVDALKRHKQKEQSPKSFVSKPIIIGPPVEPKPKPVLESAIENVEEPKHTLEERIMWALPKVFMVILVLGVLWGLKLVSDYGYLSNGVKIILAYVLSVALTVTAYKVEIKKIGSQAITISLYGGAFIIGILTTAAGAILYEILGLYVALMIALLYIGYGIAISYFKKNEVLTTFVAFTSLLLPYLLEYMDFSPVIILGFIVVLFGALQPVIILHQQKIALYVATFFSVISISILSSVNSDNKTVFALSLLGILVMFFMSWCRMNIGEPKWKQLHAGLLFTLSSFSLLLLNLMVSNLEYSELLLLIMLGLFVGLAFYGHRHKMQEAFDVAGTLAIVTLLNILIVMNLPSDVERLLLPFSAFVGVMIAMRLRASVMKAINSFIFMITVILSYVIHEPTPFLSIDHVSLVLPLVYLVVIYLYLKRPKEELTSFETVMKELYVVDVLAVITSVYFLSYIAKIDTAYFASVNGIPHLMYIALAVLFAASLIVPEKYIGRVLSPVLGGLFLLTMLLLTLMPYNMEGIEWLNIVTRVVYIAVIVAILVDVYVNGTIAQKYKKLTEKYTDHVLSTGIVLVMITVWGLLYQLTYNQLLDGTLRIALTTITLFMTASISLWLSIIRSFRILRLTGFAILAFAIVKLVFIDLSSLDLFVRAVLFMTIGGLGLFLSNRLLKK</sequence>
<feature type="transmembrane region" description="Helical" evidence="2">
    <location>
        <begin position="167"/>
        <end position="186"/>
    </location>
</feature>
<feature type="transmembrane region" description="Helical" evidence="2">
    <location>
        <begin position="489"/>
        <end position="509"/>
    </location>
</feature>
<evidence type="ECO:0008006" key="5">
    <source>
        <dbReference type="Google" id="ProtNLM"/>
    </source>
</evidence>
<feature type="coiled-coil region" evidence="1">
    <location>
        <begin position="2"/>
        <end position="29"/>
    </location>
</feature>
<keyword evidence="4" id="KW-1185">Reference proteome</keyword>
<comment type="caution">
    <text evidence="3">The sequence shown here is derived from an EMBL/GenBank/DDBJ whole genome shotgun (WGS) entry which is preliminary data.</text>
</comment>
<feature type="transmembrane region" description="Helical" evidence="2">
    <location>
        <begin position="374"/>
        <end position="390"/>
    </location>
</feature>